<reference evidence="2 3" key="1">
    <citation type="journal article" date="2023" name="Plants (Basel)">
        <title>Bridging the Gap: Combining Genomics and Transcriptomics Approaches to Understand Stylosanthes scabra, an Orphan Legume from the Brazilian Caatinga.</title>
        <authorList>
            <person name="Ferreira-Neto J.R.C."/>
            <person name="da Silva M.D."/>
            <person name="Binneck E."/>
            <person name="de Melo N.F."/>
            <person name="da Silva R.H."/>
            <person name="de Melo A.L.T.M."/>
            <person name="Pandolfi V."/>
            <person name="Bustamante F.O."/>
            <person name="Brasileiro-Vidal A.C."/>
            <person name="Benko-Iseppon A.M."/>
        </authorList>
    </citation>
    <scope>NUCLEOTIDE SEQUENCE [LARGE SCALE GENOMIC DNA]</scope>
    <source>
        <tissue evidence="2">Leaves</tissue>
    </source>
</reference>
<dbReference type="InterPro" id="IPR008395">
    <property type="entry name" value="Agenet-like_dom"/>
</dbReference>
<dbReference type="Proteomes" id="UP001341840">
    <property type="component" value="Unassembled WGS sequence"/>
</dbReference>
<gene>
    <name evidence="2" type="ORF">PIB30_048363</name>
</gene>
<protein>
    <recommendedName>
        <fullName evidence="1">Agenet-like domain-containing protein</fullName>
    </recommendedName>
</protein>
<name>A0ABU6UFP3_9FABA</name>
<evidence type="ECO:0000313" key="3">
    <source>
        <dbReference type="Proteomes" id="UP001341840"/>
    </source>
</evidence>
<evidence type="ECO:0000313" key="2">
    <source>
        <dbReference type="EMBL" id="MED6160112.1"/>
    </source>
</evidence>
<evidence type="ECO:0000259" key="1">
    <source>
        <dbReference type="Pfam" id="PF05641"/>
    </source>
</evidence>
<dbReference type="EMBL" id="JASCZI010121145">
    <property type="protein sequence ID" value="MED6160112.1"/>
    <property type="molecule type" value="Genomic_DNA"/>
</dbReference>
<accession>A0ABU6UFP3</accession>
<sequence>MAVDVKCNAIRKHKRASMKRKLLVNERVEARSVEDEFLRSWHQSTVIYSGKQKPHVRYDNVLEDDGSNYVVDVVVVFPIEYGVSVSYSNVERGYIRMPPLFEFGRQDLPFGL</sequence>
<dbReference type="Pfam" id="PF05641">
    <property type="entry name" value="Agenet"/>
    <property type="match status" value="1"/>
</dbReference>
<comment type="caution">
    <text evidence="2">The sequence shown here is derived from an EMBL/GenBank/DDBJ whole genome shotgun (WGS) entry which is preliminary data.</text>
</comment>
<organism evidence="2 3">
    <name type="scientific">Stylosanthes scabra</name>
    <dbReference type="NCBI Taxonomy" id="79078"/>
    <lineage>
        <taxon>Eukaryota</taxon>
        <taxon>Viridiplantae</taxon>
        <taxon>Streptophyta</taxon>
        <taxon>Embryophyta</taxon>
        <taxon>Tracheophyta</taxon>
        <taxon>Spermatophyta</taxon>
        <taxon>Magnoliopsida</taxon>
        <taxon>eudicotyledons</taxon>
        <taxon>Gunneridae</taxon>
        <taxon>Pentapetalae</taxon>
        <taxon>rosids</taxon>
        <taxon>fabids</taxon>
        <taxon>Fabales</taxon>
        <taxon>Fabaceae</taxon>
        <taxon>Papilionoideae</taxon>
        <taxon>50 kb inversion clade</taxon>
        <taxon>dalbergioids sensu lato</taxon>
        <taxon>Dalbergieae</taxon>
        <taxon>Pterocarpus clade</taxon>
        <taxon>Stylosanthes</taxon>
    </lineage>
</organism>
<keyword evidence="3" id="KW-1185">Reference proteome</keyword>
<proteinExistence type="predicted"/>
<feature type="domain" description="Agenet-like" evidence="1">
    <location>
        <begin position="26"/>
        <end position="75"/>
    </location>
</feature>